<gene>
    <name evidence="2" type="ORF">SAMN04487948_105125</name>
</gene>
<dbReference type="Proteomes" id="UP000199126">
    <property type="component" value="Unassembled WGS sequence"/>
</dbReference>
<dbReference type="EMBL" id="FODV01000005">
    <property type="protein sequence ID" value="SEO78502.1"/>
    <property type="molecule type" value="Genomic_DNA"/>
</dbReference>
<accession>A0A1H8SIK6</accession>
<dbReference type="AlphaFoldDB" id="A0A1H8SIK6"/>
<reference evidence="3" key="1">
    <citation type="submission" date="2016-10" db="EMBL/GenBank/DDBJ databases">
        <authorList>
            <person name="Varghese N."/>
            <person name="Submissions S."/>
        </authorList>
    </citation>
    <scope>NUCLEOTIDE SEQUENCE [LARGE SCALE GENOMIC DNA]</scope>
    <source>
        <strain evidence="3">CGMCC 1.10121</strain>
    </source>
</reference>
<keyword evidence="3" id="KW-1185">Reference proteome</keyword>
<evidence type="ECO:0000313" key="3">
    <source>
        <dbReference type="Proteomes" id="UP000199126"/>
    </source>
</evidence>
<dbReference type="Pfam" id="PF24353">
    <property type="entry name" value="DUF7513"/>
    <property type="match status" value="1"/>
</dbReference>
<evidence type="ECO:0000313" key="2">
    <source>
        <dbReference type="EMBL" id="SEO78502.1"/>
    </source>
</evidence>
<dbReference type="RefSeq" id="WP_089824177.1">
    <property type="nucleotide sequence ID" value="NZ_FODV01000005.1"/>
</dbReference>
<feature type="domain" description="DUF7513" evidence="1">
    <location>
        <begin position="1"/>
        <end position="81"/>
    </location>
</feature>
<protein>
    <recommendedName>
        <fullName evidence="1">DUF7513 domain-containing protein</fullName>
    </recommendedName>
</protein>
<sequence>MNFDKLLAGWTFRTSTPDYAVGDELTVFVTGTNGSTPIVRIGDTVISLLDVEDGRPLVDRRVRIRVTEFDTQRHEGSGELLSVFDEEE</sequence>
<dbReference type="OrthoDB" id="198699at2157"/>
<evidence type="ECO:0000259" key="1">
    <source>
        <dbReference type="Pfam" id="PF24353"/>
    </source>
</evidence>
<organism evidence="2 3">
    <name type="scientific">Halogranum amylolyticum</name>
    <dbReference type="NCBI Taxonomy" id="660520"/>
    <lineage>
        <taxon>Archaea</taxon>
        <taxon>Methanobacteriati</taxon>
        <taxon>Methanobacteriota</taxon>
        <taxon>Stenosarchaea group</taxon>
        <taxon>Halobacteria</taxon>
        <taxon>Halobacteriales</taxon>
        <taxon>Haloferacaceae</taxon>
    </lineage>
</organism>
<proteinExistence type="predicted"/>
<name>A0A1H8SIK6_9EURY</name>
<dbReference type="InterPro" id="IPR055935">
    <property type="entry name" value="DUF7513"/>
</dbReference>